<keyword evidence="1" id="KW-0812">Transmembrane</keyword>
<evidence type="ECO:0000313" key="3">
    <source>
        <dbReference type="EMBL" id="RAU21388.1"/>
    </source>
</evidence>
<dbReference type="RefSeq" id="WP_112145450.1">
    <property type="nucleotide sequence ID" value="NZ_PGTO01000010.1"/>
</dbReference>
<dbReference type="EMBL" id="PGTO01000010">
    <property type="protein sequence ID" value="RAU21388.1"/>
    <property type="molecule type" value="Genomic_DNA"/>
</dbReference>
<dbReference type="Proteomes" id="UP000251075">
    <property type="component" value="Unassembled WGS sequence"/>
</dbReference>
<dbReference type="PANTHER" id="PTHR33371">
    <property type="entry name" value="INTERMEMBRANE PHOSPHOLIPID TRANSPORT SYSTEM BINDING PROTEIN MLAD-RELATED"/>
    <property type="match status" value="1"/>
</dbReference>
<dbReference type="InterPro" id="IPR003399">
    <property type="entry name" value="Mce/MlaD"/>
</dbReference>
<dbReference type="OrthoDB" id="7164001at2"/>
<feature type="transmembrane region" description="Helical" evidence="1">
    <location>
        <begin position="6"/>
        <end position="26"/>
    </location>
</feature>
<accession>A0A364NWD4</accession>
<reference evidence="3 4" key="1">
    <citation type="submission" date="2017-11" db="EMBL/GenBank/DDBJ databases">
        <title>Draft genome sequence of magnetotactic bacterium Magnetospirillum kuznetsovii LBB-42.</title>
        <authorList>
            <person name="Grouzdev D.S."/>
            <person name="Rysina M.S."/>
            <person name="Baslerov R.V."/>
            <person name="Koziaeva V."/>
        </authorList>
    </citation>
    <scope>NUCLEOTIDE SEQUENCE [LARGE SCALE GENOMIC DNA]</scope>
    <source>
        <strain evidence="3 4">LBB-42</strain>
    </source>
</reference>
<name>A0A364NWD4_9PROT</name>
<dbReference type="InterPro" id="IPR052336">
    <property type="entry name" value="MlaD_Phospholipid_Transporter"/>
</dbReference>
<evidence type="ECO:0000313" key="4">
    <source>
        <dbReference type="Proteomes" id="UP000251075"/>
    </source>
</evidence>
<evidence type="ECO:0000259" key="2">
    <source>
        <dbReference type="Pfam" id="PF02470"/>
    </source>
</evidence>
<dbReference type="AlphaFoldDB" id="A0A364NWD4"/>
<keyword evidence="1" id="KW-1133">Transmembrane helix</keyword>
<feature type="domain" description="Mce/MlaD" evidence="2">
    <location>
        <begin position="36"/>
        <end position="113"/>
    </location>
</feature>
<comment type="caution">
    <text evidence="3">The sequence shown here is derived from an EMBL/GenBank/DDBJ whole genome shotgun (WGS) entry which is preliminary data.</text>
</comment>
<gene>
    <name evidence="3" type="ORF">CU669_13220</name>
</gene>
<keyword evidence="4" id="KW-1185">Reference proteome</keyword>
<proteinExistence type="predicted"/>
<dbReference type="Pfam" id="PF02470">
    <property type="entry name" value="MlaD"/>
    <property type="match status" value="1"/>
</dbReference>
<sequence>MGRNLIETIMGAVVLVVAGFFLVFAYSHANFKKIEGYTVTATFTSVGGLDTGADVKINGIKVGTVLSQGLDPQTYDAVVKLTISHGIQLPDDTVASVSSEGLLGGKFVKLAPGKSKTMLAADSNLGPTKNFKSIEEMVGNLIFLATADNQPPAKAPQADAAPSK</sequence>
<evidence type="ECO:0000256" key="1">
    <source>
        <dbReference type="SAM" id="Phobius"/>
    </source>
</evidence>
<organism evidence="3 4">
    <name type="scientific">Paramagnetospirillum kuznetsovii</name>
    <dbReference type="NCBI Taxonomy" id="2053833"/>
    <lineage>
        <taxon>Bacteria</taxon>
        <taxon>Pseudomonadati</taxon>
        <taxon>Pseudomonadota</taxon>
        <taxon>Alphaproteobacteria</taxon>
        <taxon>Rhodospirillales</taxon>
        <taxon>Magnetospirillaceae</taxon>
        <taxon>Paramagnetospirillum</taxon>
    </lineage>
</organism>
<dbReference type="PANTHER" id="PTHR33371:SF4">
    <property type="entry name" value="INTERMEMBRANE PHOSPHOLIPID TRANSPORT SYSTEM BINDING PROTEIN MLAD"/>
    <property type="match status" value="1"/>
</dbReference>
<keyword evidence="1" id="KW-0472">Membrane</keyword>
<protein>
    <submittedName>
        <fullName evidence="3">Outer membrane lipid asymmetry maintenance protein MlaD</fullName>
    </submittedName>
</protein>